<accession>A0A4Q1JRB4</accession>
<sequence>MEEAYQILDYLPQRFKNPKEQEYIEFLWKSFESNYKEENYQFALMAYHMLFMSFVYFNVWQIKNNTEDDFQKSLIGFADRIEKNFNNASSPFTFSEEQEAKIFSFLKLIGVGKEKIGQYKKLVNDRNDIAHSNGNIYYQSTDAIDQKIHDYLRFAEEIQSHSNDLIQGCFTKFLLESVDIEEREYPDDNDQINEILINEHYLSQKDIQFCASVDITKFEGYENSESIQNLYNKLKEDYIEEE</sequence>
<proteinExistence type="predicted"/>
<dbReference type="AlphaFoldDB" id="A0A4Q1JRB4"/>
<dbReference type="OrthoDB" id="7824426at2"/>
<comment type="caution">
    <text evidence="2">The sequence shown here is derived from an EMBL/GenBank/DDBJ whole genome shotgun (WGS) entry which is preliminary data.</text>
</comment>
<dbReference type="Proteomes" id="UP000289703">
    <property type="component" value="Unassembled WGS sequence"/>
</dbReference>
<reference evidence="2 3" key="1">
    <citation type="submission" date="2019-01" db="EMBL/GenBank/DDBJ databases">
        <title>Ancylomarina salipaludis sp. nov., isolated from a salt marsh.</title>
        <authorList>
            <person name="Yoon J.-H."/>
        </authorList>
    </citation>
    <scope>NUCLEOTIDE SEQUENCE [LARGE SCALE GENOMIC DNA]</scope>
    <source>
        <strain evidence="2 3">SHSM-M15</strain>
    </source>
</reference>
<name>A0A4Q1JRB4_9BACT</name>
<keyword evidence="3" id="KW-1185">Reference proteome</keyword>
<feature type="transmembrane region" description="Helical" evidence="1">
    <location>
        <begin position="40"/>
        <end position="59"/>
    </location>
</feature>
<organism evidence="2 3">
    <name type="scientific">Ancylomarina salipaludis</name>
    <dbReference type="NCBI Taxonomy" id="2501299"/>
    <lineage>
        <taxon>Bacteria</taxon>
        <taxon>Pseudomonadati</taxon>
        <taxon>Bacteroidota</taxon>
        <taxon>Bacteroidia</taxon>
        <taxon>Marinilabiliales</taxon>
        <taxon>Marinifilaceae</taxon>
        <taxon>Ancylomarina</taxon>
    </lineage>
</organism>
<keyword evidence="1" id="KW-0812">Transmembrane</keyword>
<dbReference type="EMBL" id="SAXA01000001">
    <property type="protein sequence ID" value="RXQ97411.1"/>
    <property type="molecule type" value="Genomic_DNA"/>
</dbReference>
<evidence type="ECO:0000256" key="1">
    <source>
        <dbReference type="SAM" id="Phobius"/>
    </source>
</evidence>
<evidence type="ECO:0008006" key="4">
    <source>
        <dbReference type="Google" id="ProtNLM"/>
    </source>
</evidence>
<keyword evidence="1" id="KW-1133">Transmembrane helix</keyword>
<evidence type="ECO:0000313" key="2">
    <source>
        <dbReference type="EMBL" id="RXQ97411.1"/>
    </source>
</evidence>
<dbReference type="RefSeq" id="WP_129251904.1">
    <property type="nucleotide sequence ID" value="NZ_SAXA01000001.1"/>
</dbReference>
<gene>
    <name evidence="2" type="ORF">EO244_00550</name>
</gene>
<keyword evidence="1" id="KW-0472">Membrane</keyword>
<evidence type="ECO:0000313" key="3">
    <source>
        <dbReference type="Proteomes" id="UP000289703"/>
    </source>
</evidence>
<protein>
    <recommendedName>
        <fullName evidence="4">RiboL-PSP-HEPN domain-containing protein</fullName>
    </recommendedName>
</protein>